<dbReference type="Proteomes" id="UP000792457">
    <property type="component" value="Unassembled WGS sequence"/>
</dbReference>
<feature type="transmembrane region" description="Helical" evidence="1">
    <location>
        <begin position="20"/>
        <end position="46"/>
    </location>
</feature>
<evidence type="ECO:0000313" key="2">
    <source>
        <dbReference type="EMBL" id="KAG8236821.1"/>
    </source>
</evidence>
<gene>
    <name evidence="2" type="ORF">J437_LFUL017278</name>
</gene>
<reference evidence="2" key="2">
    <citation type="submission" date="2017-10" db="EMBL/GenBank/DDBJ databases">
        <title>Ladona fulva Genome sequencing and assembly.</title>
        <authorList>
            <person name="Murali S."/>
            <person name="Richards S."/>
            <person name="Bandaranaike D."/>
            <person name="Bellair M."/>
            <person name="Blankenburg K."/>
            <person name="Chao H."/>
            <person name="Dinh H."/>
            <person name="Doddapaneni H."/>
            <person name="Dugan-Rocha S."/>
            <person name="Elkadiri S."/>
            <person name="Gnanaolivu R."/>
            <person name="Hernandez B."/>
            <person name="Skinner E."/>
            <person name="Javaid M."/>
            <person name="Lee S."/>
            <person name="Li M."/>
            <person name="Ming W."/>
            <person name="Munidasa M."/>
            <person name="Muniz J."/>
            <person name="Nguyen L."/>
            <person name="Hughes D."/>
            <person name="Osuji N."/>
            <person name="Pu L.-L."/>
            <person name="Puazo M."/>
            <person name="Qu C."/>
            <person name="Quiroz J."/>
            <person name="Raj R."/>
            <person name="Weissenberger G."/>
            <person name="Xin Y."/>
            <person name="Zou X."/>
            <person name="Han Y."/>
            <person name="Worley K."/>
            <person name="Muzny D."/>
            <person name="Gibbs R."/>
        </authorList>
    </citation>
    <scope>NUCLEOTIDE SEQUENCE</scope>
    <source>
        <strain evidence="2">Sampled in the wild</strain>
    </source>
</reference>
<organism evidence="2 3">
    <name type="scientific">Ladona fulva</name>
    <name type="common">Scarce chaser dragonfly</name>
    <name type="synonym">Libellula fulva</name>
    <dbReference type="NCBI Taxonomy" id="123851"/>
    <lineage>
        <taxon>Eukaryota</taxon>
        <taxon>Metazoa</taxon>
        <taxon>Ecdysozoa</taxon>
        <taxon>Arthropoda</taxon>
        <taxon>Hexapoda</taxon>
        <taxon>Insecta</taxon>
        <taxon>Pterygota</taxon>
        <taxon>Palaeoptera</taxon>
        <taxon>Odonata</taxon>
        <taxon>Epiprocta</taxon>
        <taxon>Anisoptera</taxon>
        <taxon>Libelluloidea</taxon>
        <taxon>Libellulidae</taxon>
        <taxon>Ladona</taxon>
    </lineage>
</organism>
<dbReference type="OrthoDB" id="15743at2759"/>
<dbReference type="PANTHER" id="PTHR15420">
    <property type="entry name" value="UBIQUINOL-CYTOCHROME C REDUCTASE COMPLEX 6.4 KD PROTEIN"/>
    <property type="match status" value="1"/>
</dbReference>
<evidence type="ECO:0000313" key="3">
    <source>
        <dbReference type="Proteomes" id="UP000792457"/>
    </source>
</evidence>
<dbReference type="GO" id="GO:0006122">
    <property type="term" value="P:mitochondrial electron transport, ubiquinol to cytochrome c"/>
    <property type="evidence" value="ECO:0007669"/>
    <property type="project" value="InterPro"/>
</dbReference>
<evidence type="ECO:0008006" key="4">
    <source>
        <dbReference type="Google" id="ProtNLM"/>
    </source>
</evidence>
<dbReference type="AlphaFoldDB" id="A0A8K0KKA6"/>
<keyword evidence="1" id="KW-1133">Transmembrane helix</keyword>
<proteinExistence type="predicted"/>
<comment type="caution">
    <text evidence="2">The sequence shown here is derived from an EMBL/GenBank/DDBJ whole genome shotgun (WGS) entry which is preliminary data.</text>
</comment>
<dbReference type="Pfam" id="PF08997">
    <property type="entry name" value="UCR_6-4kD"/>
    <property type="match status" value="1"/>
</dbReference>
<dbReference type="GO" id="GO:0005743">
    <property type="term" value="C:mitochondrial inner membrane"/>
    <property type="evidence" value="ECO:0007669"/>
    <property type="project" value="TreeGrafter"/>
</dbReference>
<dbReference type="InterPro" id="IPR029027">
    <property type="entry name" value="Single_a-helix_sf"/>
</dbReference>
<dbReference type="SUPFAM" id="SSF81518">
    <property type="entry name" value="Subunit XI (6.4 kDa protein) of cytochrome bc1 complex (Ubiquinol-cytochrome c reductase)"/>
    <property type="match status" value="1"/>
</dbReference>
<evidence type="ECO:0000256" key="1">
    <source>
        <dbReference type="SAM" id="Phobius"/>
    </source>
</evidence>
<keyword evidence="1" id="KW-0812">Transmembrane</keyword>
<dbReference type="Gene3D" id="1.20.5.220">
    <property type="match status" value="1"/>
</dbReference>
<reference evidence="2" key="1">
    <citation type="submission" date="2013-04" db="EMBL/GenBank/DDBJ databases">
        <authorList>
            <person name="Qu J."/>
            <person name="Murali S.C."/>
            <person name="Bandaranaike D."/>
            <person name="Bellair M."/>
            <person name="Blankenburg K."/>
            <person name="Chao H."/>
            <person name="Dinh H."/>
            <person name="Doddapaneni H."/>
            <person name="Downs B."/>
            <person name="Dugan-Rocha S."/>
            <person name="Elkadiri S."/>
            <person name="Gnanaolivu R.D."/>
            <person name="Hernandez B."/>
            <person name="Javaid M."/>
            <person name="Jayaseelan J.C."/>
            <person name="Lee S."/>
            <person name="Li M."/>
            <person name="Ming W."/>
            <person name="Munidasa M."/>
            <person name="Muniz J."/>
            <person name="Nguyen L."/>
            <person name="Ongeri F."/>
            <person name="Osuji N."/>
            <person name="Pu L.-L."/>
            <person name="Puazo M."/>
            <person name="Qu C."/>
            <person name="Quiroz J."/>
            <person name="Raj R."/>
            <person name="Weissenberger G."/>
            <person name="Xin Y."/>
            <person name="Zou X."/>
            <person name="Han Y."/>
            <person name="Richards S."/>
            <person name="Worley K."/>
            <person name="Muzny D."/>
            <person name="Gibbs R."/>
        </authorList>
    </citation>
    <scope>NUCLEOTIDE SEQUENCE</scope>
    <source>
        <strain evidence="2">Sampled in the wild</strain>
    </source>
</reference>
<name>A0A8K0KKA6_LADFU</name>
<dbReference type="InterPro" id="IPR015089">
    <property type="entry name" value="UQCR"/>
</dbReference>
<dbReference type="EMBL" id="KZ309084">
    <property type="protein sequence ID" value="KAG8236821.1"/>
    <property type="molecule type" value="Genomic_DNA"/>
</dbReference>
<feature type="transmembrane region" description="Helical" evidence="1">
    <location>
        <begin position="66"/>
        <end position="84"/>
    </location>
</feature>
<dbReference type="PANTHER" id="PTHR15420:SF2">
    <property type="entry name" value="CYTOCHROME B-C1 COMPLEX SUBUNIT 10"/>
    <property type="match status" value="1"/>
</dbReference>
<keyword evidence="1" id="KW-0472">Membrane</keyword>
<accession>A0A8K0KKA6</accession>
<protein>
    <recommendedName>
        <fullName evidence="4">Cytochrome b-c1 complex subunit 10</fullName>
    </recommendedName>
</protein>
<keyword evidence="3" id="KW-1185">Reference proteome</keyword>
<sequence>MIARGKRSLDARKTERRSNIATKVHFAIVYLLVHFTAIMSGVGSRLSLPGPFRALGKRHIDQAKQWIPSAAAFGAAGFSVLCYATDWKTVLQYMPYYNLGFKEEK</sequence>